<accession>A0A2W7N036</accession>
<proteinExistence type="predicted"/>
<keyword evidence="2" id="KW-1185">Reference proteome</keyword>
<dbReference type="SUPFAM" id="SSF53474">
    <property type="entry name" value="alpha/beta-Hydrolases"/>
    <property type="match status" value="1"/>
</dbReference>
<evidence type="ECO:0000313" key="1">
    <source>
        <dbReference type="EMBL" id="PZX13430.1"/>
    </source>
</evidence>
<dbReference type="InterPro" id="IPR000801">
    <property type="entry name" value="Esterase-like"/>
</dbReference>
<dbReference type="Gene3D" id="3.40.50.1820">
    <property type="entry name" value="alpha/beta hydrolase"/>
    <property type="match status" value="1"/>
</dbReference>
<reference evidence="1 2" key="1">
    <citation type="submission" date="2018-06" db="EMBL/GenBank/DDBJ databases">
        <title>Genomic Encyclopedia of Archaeal and Bacterial Type Strains, Phase II (KMG-II): from individual species to whole genera.</title>
        <authorList>
            <person name="Goeker M."/>
        </authorList>
    </citation>
    <scope>NUCLEOTIDE SEQUENCE [LARGE SCALE GENOMIC DNA]</scope>
    <source>
        <strain evidence="1 2">DSM 6779</strain>
    </source>
</reference>
<dbReference type="EMBL" id="QKZK01000026">
    <property type="protein sequence ID" value="PZX13430.1"/>
    <property type="molecule type" value="Genomic_DNA"/>
</dbReference>
<dbReference type="AlphaFoldDB" id="A0A2W7N036"/>
<dbReference type="Pfam" id="PF00756">
    <property type="entry name" value="Esterase"/>
    <property type="match status" value="1"/>
</dbReference>
<sequence length="879" mass="100128">MNKLLLILCLTTIIGCTNTPQSGLPAIECNNIPDSGVVINKLQIIGPFAADDRNPFLQTDNLQTLGANETTLTTDDLIRIHQTLKTSPDTAITSRWVDTGNYPVDFNKLFNTSKADDAGNVYCAAIITSKRKKKARLHFSSTMGEKIWLNQQLICDVDFYKYMTTYEQYIPIELNKGENLLLMKINKKKKTDWDMYARIENESPTAFKRQVNFFSNFSLFDTRTLKWTDTLSIKKFFLSEDAHLVITDAHNQHVLSDSITSGQRWAADLSHLPDGYYKAAVTLHYHSMEHDFYKGDAIDSIAKIIAQLQSMPMSDNTRNQLDALVFRYHHLQKNSWFGDHKYVTLFAQFSHILKHVQQGRDPFHHTPGLFIRAYRSPIDNSLQYYILHVPQCYQKEKPLPLMTIMPVAVGNMPYLESFRVANINLTKRFEALANAHEMMVVEFGSRRTSHPNHNTIEEVEWNNILRDIQKDYHIDTTRLYLSGACVGGNDALNMAAKYPGQFAAIGTVSPEINFASDADNPWVARHQTASMLANTCNTPILNIHCSYDRHVPVTVSRNLNTLAQSLKLNLFTYREINSEYVMYYADEYFDDLFRFCLSNRSNPSPADIDFSSPHSLYKKAYWLTLTDRHPSKWAHIHAQVNQNTIDITHENVNGYTLDLKHLPHRKGQPITLTDNGRVRFRGIPSSDSLHIQTNPLSQRHSSYIAGSIPLAQVLSSPFIIVKGTTGSPKDHQTINALADTLNQHWHNRYFTHCRIKNDSEITPDDLKTFHLIALGNHQSNALIKRCSAQLPLQITEDAITINGQRIAGQQLNFYMVCPNPLNPQRHLAIIGYNNPLNATTGRETSAPFDISNYGWYDYKIWQANAPFNAELAGYFGGMR</sequence>
<dbReference type="OrthoDB" id="9795555at2"/>
<name>A0A2W7N036_9BACT</name>
<comment type="caution">
    <text evidence="1">The sequence shown here is derived from an EMBL/GenBank/DDBJ whole genome shotgun (WGS) entry which is preliminary data.</text>
</comment>
<dbReference type="PROSITE" id="PS51257">
    <property type="entry name" value="PROKAR_LIPOPROTEIN"/>
    <property type="match status" value="1"/>
</dbReference>
<dbReference type="Gene3D" id="2.60.120.260">
    <property type="entry name" value="Galactose-binding domain-like"/>
    <property type="match status" value="1"/>
</dbReference>
<dbReference type="InterPro" id="IPR029058">
    <property type="entry name" value="AB_hydrolase_fold"/>
</dbReference>
<dbReference type="Proteomes" id="UP000249239">
    <property type="component" value="Unassembled WGS sequence"/>
</dbReference>
<evidence type="ECO:0000313" key="2">
    <source>
        <dbReference type="Proteomes" id="UP000249239"/>
    </source>
</evidence>
<dbReference type="RefSeq" id="WP_111446525.1">
    <property type="nucleotide sequence ID" value="NZ_QKZK01000026.1"/>
</dbReference>
<gene>
    <name evidence="1" type="ORF">LX69_02686</name>
</gene>
<protein>
    <submittedName>
        <fullName evidence="1">Tannase/feruloyl esterase</fullName>
    </submittedName>
</protein>
<organism evidence="1 2">
    <name type="scientific">Breznakibacter xylanolyticus</name>
    <dbReference type="NCBI Taxonomy" id="990"/>
    <lineage>
        <taxon>Bacteria</taxon>
        <taxon>Pseudomonadati</taxon>
        <taxon>Bacteroidota</taxon>
        <taxon>Bacteroidia</taxon>
        <taxon>Marinilabiliales</taxon>
        <taxon>Marinilabiliaceae</taxon>
        <taxon>Breznakibacter</taxon>
    </lineage>
</organism>